<keyword evidence="6" id="KW-0833">Ubl conjugation pathway</keyword>
<comment type="catalytic activity">
    <reaction evidence="9">
        <text>L-seryl-[protein] + ATP = O-phospho-L-seryl-[protein] + ADP + H(+)</text>
        <dbReference type="Rhea" id="RHEA:17989"/>
        <dbReference type="Rhea" id="RHEA-COMP:9863"/>
        <dbReference type="Rhea" id="RHEA-COMP:11604"/>
        <dbReference type="ChEBI" id="CHEBI:15378"/>
        <dbReference type="ChEBI" id="CHEBI:29999"/>
        <dbReference type="ChEBI" id="CHEBI:30616"/>
        <dbReference type="ChEBI" id="CHEBI:83421"/>
        <dbReference type="ChEBI" id="CHEBI:456216"/>
        <dbReference type="EC" id="2.7.11.1"/>
    </reaction>
</comment>
<dbReference type="InterPro" id="IPR000719">
    <property type="entry name" value="Prot_kinase_dom"/>
</dbReference>
<reference evidence="12" key="2">
    <citation type="submission" date="2018-05" db="EMBL/GenBank/DDBJ databases">
        <title>OpunRS2 (Oryza punctata Reference Sequence Version 2).</title>
        <authorList>
            <person name="Zhang J."/>
            <person name="Kudrna D."/>
            <person name="Lee S."/>
            <person name="Talag J."/>
            <person name="Welchert J."/>
            <person name="Wing R.A."/>
        </authorList>
    </citation>
    <scope>NUCLEOTIDE SEQUENCE [LARGE SCALE GENOMIC DNA]</scope>
</reference>
<keyword evidence="5" id="KW-0418">Kinase</keyword>
<dbReference type="Pfam" id="PF07893">
    <property type="entry name" value="DUF1668"/>
    <property type="match status" value="1"/>
</dbReference>
<dbReference type="AlphaFoldDB" id="A0A0E0JVL9"/>
<feature type="region of interest" description="Disordered" evidence="10">
    <location>
        <begin position="1"/>
        <end position="33"/>
    </location>
</feature>
<dbReference type="Proteomes" id="UP000026962">
    <property type="component" value="Chromosome 2"/>
</dbReference>
<dbReference type="InterPro" id="IPR008271">
    <property type="entry name" value="Ser/Thr_kinase_AS"/>
</dbReference>
<feature type="compositionally biased region" description="Basic residues" evidence="10">
    <location>
        <begin position="1"/>
        <end position="13"/>
    </location>
</feature>
<evidence type="ECO:0000256" key="8">
    <source>
        <dbReference type="ARBA" id="ARBA00047899"/>
    </source>
</evidence>
<evidence type="ECO:0000259" key="11">
    <source>
        <dbReference type="PROSITE" id="PS50011"/>
    </source>
</evidence>
<dbReference type="FunFam" id="1.10.510.10:FF:001023">
    <property type="entry name" value="Os07g0541700 protein"/>
    <property type="match status" value="1"/>
</dbReference>
<dbReference type="InterPro" id="IPR006016">
    <property type="entry name" value="UspA"/>
</dbReference>
<dbReference type="InterPro" id="IPR011009">
    <property type="entry name" value="Kinase-like_dom_sf"/>
</dbReference>
<dbReference type="eggNOG" id="KOG1187">
    <property type="taxonomic scope" value="Eukaryota"/>
</dbReference>
<dbReference type="Gramene" id="OPUNC02G03260.1">
    <property type="protein sequence ID" value="OPUNC02G03260.1"/>
    <property type="gene ID" value="OPUNC02G03260"/>
</dbReference>
<evidence type="ECO:0000256" key="10">
    <source>
        <dbReference type="SAM" id="MobiDB-lite"/>
    </source>
</evidence>
<evidence type="ECO:0000313" key="12">
    <source>
        <dbReference type="EnsemblPlants" id="OPUNC02G03260.1"/>
    </source>
</evidence>
<evidence type="ECO:0000256" key="1">
    <source>
        <dbReference type="ARBA" id="ARBA00000900"/>
    </source>
</evidence>
<feature type="domain" description="Protein kinase" evidence="11">
    <location>
        <begin position="817"/>
        <end position="1087"/>
    </location>
</feature>
<protein>
    <recommendedName>
        <fullName evidence="11">Protein kinase domain-containing protein</fullName>
    </recommendedName>
</protein>
<dbReference type="Gene3D" id="3.30.200.20">
    <property type="entry name" value="Phosphorylase Kinase, domain 1"/>
    <property type="match status" value="1"/>
</dbReference>
<sequence length="1131" mass="126278">MNKQNKGGKKKQRREGNPSHHALPTRRARRGSRMDMSLRPPAHVAFLLPPAAAPVQPVVYGDSDGEVLLAGALHVLLRPAGKQGQHRGHALRPRPRQVSFRAAICDAGTHALLPDTTPLKRHLPLRPQPQGALRRLPLLRGCPPPPRRRSGFLLPPPPFLFAPGYSPKPIDTCTVVGGWTKQADWRLPFTGLAEYAPEHELWFGLSSSRMDKHPLCAVDLAASSPETGPELTNVWMVPREWIPVETYLVHLGSSRFFVARFFQELVEVRCDSSQRFDRFAVFTGVELERTSHGELRMIKLKSERYSIAHNVLRHSWLLNNIRHPNVVQQQLHKQTPVPPSTTLQETQASNCHVNRSMSYPTFHVHPPFPVSARKKEDDGGSKKEAAAAAMRRLAEMDHRAAADGGKVVAAVAVDGDRGSQHALKWAADHVLSCSHPFFLLHVRRKHASLHAAGGKQFSLLHAQDDVAASSPDQMDHHTKDLLLPFQCFCSRRGLQCRETILDGTDVWKAIVDFVLDQKVDKLILGASSRNAFTRTIWKLDVPTCVTKSAPNFCSVYVISKGKLSSFRLATHANANDTSKEDLESNISENRPLIAKSEQAPIIHIEGQNSSSALCPGCNPLSPNLSEECTESTSKYYPEDLEAEVRKLKLELKQKNDDMHMWNCKELPLGIGDRTENSNASVEHEDEHLQEFTTCSTHSYSERPNAEPSSAVRGPKHKLLKLETCSSDQCRERTIQEFKDHSSQDTVHPILRRLPPKFYSPRNDAKHGCASEEAYNLELKCKPLPRPIETKRLLEGLPTRFQCKIYTTEEVANATNHFSPELKVGEGGYGPVYKATLDNTLVAAKILHSNITQGLKQFQQEVELLNNIRHPNMVHLLGACPEYGCLVYEYMPNGSLEDRLFCRSGTPPLPWQLRFKMAVEIATGLLYLHKMKPEAFVHRDLKPGNILLDKDFVSKISDVGLARIIPRSMDETVTQYRMTDAAGTFCYIDPEYQKTGLVTTKSDVYALGIIYLQMITAKDAMGLAYMVSDALEEGTFEGLLDPNVTGWPVQEAQKFAELSLKCCELRHRDRPDLESVVLPELIRLHTLVASSGDHSSIDQGHQRSVSDKELALDNDLAEILNDGLVKGASFAA</sequence>
<dbReference type="GO" id="GO:0005524">
    <property type="term" value="F:ATP binding"/>
    <property type="evidence" value="ECO:0007669"/>
    <property type="project" value="UniProtKB-KW"/>
</dbReference>
<keyword evidence="13" id="KW-1185">Reference proteome</keyword>
<dbReference type="Pfam" id="PF07714">
    <property type="entry name" value="PK_Tyr_Ser-Thr"/>
    <property type="match status" value="1"/>
</dbReference>
<dbReference type="PROSITE" id="PS50011">
    <property type="entry name" value="PROTEIN_KINASE_DOM"/>
    <property type="match status" value="1"/>
</dbReference>
<dbReference type="CDD" id="cd01989">
    <property type="entry name" value="USP_STK_Ubox_N"/>
    <property type="match status" value="1"/>
</dbReference>
<dbReference type="HOGENOM" id="CLU_279050_0_0_1"/>
<dbReference type="EnsemblPlants" id="OPUNC02G03260.1">
    <property type="protein sequence ID" value="OPUNC02G03260.1"/>
    <property type="gene ID" value="OPUNC02G03260"/>
</dbReference>
<keyword evidence="3" id="KW-0808">Transferase</keyword>
<dbReference type="InterPro" id="IPR001245">
    <property type="entry name" value="Ser-Thr/Tyr_kinase_cat_dom"/>
</dbReference>
<reference evidence="12" key="1">
    <citation type="submission" date="2015-04" db="UniProtKB">
        <authorList>
            <consortium name="EnsemblPlants"/>
        </authorList>
    </citation>
    <scope>IDENTIFICATION</scope>
</reference>
<name>A0A0E0JVL9_ORYPU</name>
<evidence type="ECO:0000256" key="7">
    <source>
        <dbReference type="ARBA" id="ARBA00022840"/>
    </source>
</evidence>
<dbReference type="InterPro" id="IPR051348">
    <property type="entry name" value="U-box_ubiquitin_ligases"/>
</dbReference>
<dbReference type="GO" id="GO:0061630">
    <property type="term" value="F:ubiquitin protein ligase activity"/>
    <property type="evidence" value="ECO:0007669"/>
    <property type="project" value="UniProtKB-EC"/>
</dbReference>
<keyword evidence="7" id="KW-0067">ATP-binding</keyword>
<evidence type="ECO:0000256" key="5">
    <source>
        <dbReference type="ARBA" id="ARBA00022777"/>
    </source>
</evidence>
<dbReference type="PROSITE" id="PS00108">
    <property type="entry name" value="PROTEIN_KINASE_ST"/>
    <property type="match status" value="1"/>
</dbReference>
<dbReference type="PANTHER" id="PTHR45647:SF139">
    <property type="entry name" value="OS02G0152300 PROTEIN"/>
    <property type="match status" value="1"/>
</dbReference>
<dbReference type="SUPFAM" id="SSF56112">
    <property type="entry name" value="Protein kinase-like (PK-like)"/>
    <property type="match status" value="1"/>
</dbReference>
<keyword evidence="4" id="KW-0547">Nucleotide-binding</keyword>
<evidence type="ECO:0000256" key="2">
    <source>
        <dbReference type="ARBA" id="ARBA00022527"/>
    </source>
</evidence>
<dbReference type="PANTHER" id="PTHR45647">
    <property type="entry name" value="OS02G0152300 PROTEIN"/>
    <property type="match status" value="1"/>
</dbReference>
<keyword evidence="2" id="KW-0723">Serine/threonine-protein kinase</keyword>
<evidence type="ECO:0000256" key="4">
    <source>
        <dbReference type="ARBA" id="ARBA00022741"/>
    </source>
</evidence>
<dbReference type="InterPro" id="IPR014729">
    <property type="entry name" value="Rossmann-like_a/b/a_fold"/>
</dbReference>
<accession>A0A0E0JVL9</accession>
<dbReference type="SMART" id="SM00220">
    <property type="entry name" value="S_TKc"/>
    <property type="match status" value="1"/>
</dbReference>
<evidence type="ECO:0000256" key="9">
    <source>
        <dbReference type="ARBA" id="ARBA00048679"/>
    </source>
</evidence>
<comment type="catalytic activity">
    <reaction evidence="8">
        <text>L-threonyl-[protein] + ATP = O-phospho-L-threonyl-[protein] + ADP + H(+)</text>
        <dbReference type="Rhea" id="RHEA:46608"/>
        <dbReference type="Rhea" id="RHEA-COMP:11060"/>
        <dbReference type="Rhea" id="RHEA-COMP:11605"/>
        <dbReference type="ChEBI" id="CHEBI:15378"/>
        <dbReference type="ChEBI" id="CHEBI:30013"/>
        <dbReference type="ChEBI" id="CHEBI:30616"/>
        <dbReference type="ChEBI" id="CHEBI:61977"/>
        <dbReference type="ChEBI" id="CHEBI:456216"/>
        <dbReference type="EC" id="2.7.11.1"/>
    </reaction>
</comment>
<dbReference type="Pfam" id="PF00582">
    <property type="entry name" value="Usp"/>
    <property type="match status" value="1"/>
</dbReference>
<dbReference type="STRING" id="4537.A0A0E0JVL9"/>
<dbReference type="InterPro" id="IPR012871">
    <property type="entry name" value="DUF1668_ORYSA"/>
</dbReference>
<evidence type="ECO:0000313" key="13">
    <source>
        <dbReference type="Proteomes" id="UP000026962"/>
    </source>
</evidence>
<evidence type="ECO:0000256" key="6">
    <source>
        <dbReference type="ARBA" id="ARBA00022786"/>
    </source>
</evidence>
<dbReference type="GO" id="GO:0004674">
    <property type="term" value="F:protein serine/threonine kinase activity"/>
    <property type="evidence" value="ECO:0007669"/>
    <property type="project" value="UniProtKB-KW"/>
</dbReference>
<organism evidence="12">
    <name type="scientific">Oryza punctata</name>
    <name type="common">Red rice</name>
    <dbReference type="NCBI Taxonomy" id="4537"/>
    <lineage>
        <taxon>Eukaryota</taxon>
        <taxon>Viridiplantae</taxon>
        <taxon>Streptophyta</taxon>
        <taxon>Embryophyta</taxon>
        <taxon>Tracheophyta</taxon>
        <taxon>Spermatophyta</taxon>
        <taxon>Magnoliopsida</taxon>
        <taxon>Liliopsida</taxon>
        <taxon>Poales</taxon>
        <taxon>Poaceae</taxon>
        <taxon>BOP clade</taxon>
        <taxon>Oryzoideae</taxon>
        <taxon>Oryzeae</taxon>
        <taxon>Oryzinae</taxon>
        <taxon>Oryza</taxon>
    </lineage>
</organism>
<dbReference type="Gene3D" id="3.40.50.620">
    <property type="entry name" value="HUPs"/>
    <property type="match status" value="1"/>
</dbReference>
<dbReference type="Gene3D" id="1.10.510.10">
    <property type="entry name" value="Transferase(Phosphotransferase) domain 1"/>
    <property type="match status" value="1"/>
</dbReference>
<comment type="catalytic activity">
    <reaction evidence="1">
        <text>S-ubiquitinyl-[E2 ubiquitin-conjugating enzyme]-L-cysteine + [acceptor protein]-L-lysine = [E2 ubiquitin-conjugating enzyme]-L-cysteine + N(6)-ubiquitinyl-[acceptor protein]-L-lysine.</text>
        <dbReference type="EC" id="2.3.2.27"/>
    </reaction>
</comment>
<proteinExistence type="predicted"/>
<dbReference type="SUPFAM" id="SSF52402">
    <property type="entry name" value="Adenine nucleotide alpha hydrolases-like"/>
    <property type="match status" value="1"/>
</dbReference>
<evidence type="ECO:0000256" key="3">
    <source>
        <dbReference type="ARBA" id="ARBA00022679"/>
    </source>
</evidence>